<comment type="caution">
    <text evidence="2">The sequence shown here is derived from an EMBL/GenBank/DDBJ whole genome shotgun (WGS) entry which is preliminary data.</text>
</comment>
<dbReference type="InterPro" id="IPR023213">
    <property type="entry name" value="CAT-like_dom_sf"/>
</dbReference>
<dbReference type="AlphaFoldDB" id="A0A8H6S264"/>
<keyword evidence="3" id="KW-1185">Reference proteome</keyword>
<evidence type="ECO:0000313" key="2">
    <source>
        <dbReference type="EMBL" id="KAF7290948.1"/>
    </source>
</evidence>
<dbReference type="Gene3D" id="3.30.559.10">
    <property type="entry name" value="Chloramphenicol acetyltransferase-like domain"/>
    <property type="match status" value="2"/>
</dbReference>
<dbReference type="PANTHER" id="PTHR31642:SF310">
    <property type="entry name" value="FATTY ALCOHOL:CAFFEOYL-COA ACYLTRANSFERASE"/>
    <property type="match status" value="1"/>
</dbReference>
<dbReference type="Proteomes" id="UP000613580">
    <property type="component" value="Unassembled WGS sequence"/>
</dbReference>
<proteinExistence type="predicted"/>
<name>A0A8H6S264_MYCCL</name>
<evidence type="ECO:0000256" key="1">
    <source>
        <dbReference type="ARBA" id="ARBA00022679"/>
    </source>
</evidence>
<reference evidence="2" key="1">
    <citation type="submission" date="2020-05" db="EMBL/GenBank/DDBJ databases">
        <title>Mycena genomes resolve the evolution of fungal bioluminescence.</title>
        <authorList>
            <person name="Tsai I.J."/>
        </authorList>
    </citation>
    <scope>NUCLEOTIDE SEQUENCE</scope>
    <source>
        <strain evidence="2">110903Hualien_Pintung</strain>
    </source>
</reference>
<dbReference type="InterPro" id="IPR050317">
    <property type="entry name" value="Plant_Fungal_Acyltransferase"/>
</dbReference>
<dbReference type="GO" id="GO:0016747">
    <property type="term" value="F:acyltransferase activity, transferring groups other than amino-acyl groups"/>
    <property type="evidence" value="ECO:0007669"/>
    <property type="project" value="TreeGrafter"/>
</dbReference>
<dbReference type="GO" id="GO:0044550">
    <property type="term" value="P:secondary metabolite biosynthetic process"/>
    <property type="evidence" value="ECO:0007669"/>
    <property type="project" value="TreeGrafter"/>
</dbReference>
<dbReference type="Pfam" id="PF02458">
    <property type="entry name" value="Transferase"/>
    <property type="match status" value="1"/>
</dbReference>
<protein>
    <submittedName>
        <fullName evidence="2">Omega-hydroxypalmitate O-feruloyl transferase</fullName>
    </submittedName>
</protein>
<dbReference type="PANTHER" id="PTHR31642">
    <property type="entry name" value="TRICHOTHECENE 3-O-ACETYLTRANSFERASE"/>
    <property type="match status" value="1"/>
</dbReference>
<gene>
    <name evidence="2" type="ORF">HMN09_01273400</name>
</gene>
<sequence>MSSRVLRVFPPSRNGDSNEQPGVVLSDMDHILHGIYVLLVEVFRLSNDADQDAIVDNMRKGLEYTLSQYPAVAGSLQRDKETGRLAVEINMRDSVSMHIVHAETELPSYAQLEKRHFPVAELDANKLLPKLVTTNELLLSPLEGADEKQPIAVVQLNFIHGGLILGAALHHNFCDGYGADAFLSVWAENARAAAAGSPTPPGDPAYMERTRLTAIHRPDGLRFKTLSDGISTWKIVPRAPLPAEFKLPALSSRMWHFPTSKLALLKAAASAKPGLLDNGGDDFAGSWISTFDAVLAFVWQRVTVAKLPFLKPDLDAHSIVAHTVNTRTRMSPPLADRFMGNAVAIARAEPLPIRDVIDPANLSRLARLVRQATNAITPQALDELAEWISGVDDPRNIQLNLHSFLGMDFLANSWHQMRAYAEHDFGFGLPRALRWPSPAFDGYVCIFPSRAHIVGGDEGLEMAICLEEQTAKRLMVDEIMLQYASPRF</sequence>
<organism evidence="2 3">
    <name type="scientific">Mycena chlorophos</name>
    <name type="common">Agaric fungus</name>
    <name type="synonym">Agaricus chlorophos</name>
    <dbReference type="NCBI Taxonomy" id="658473"/>
    <lineage>
        <taxon>Eukaryota</taxon>
        <taxon>Fungi</taxon>
        <taxon>Dikarya</taxon>
        <taxon>Basidiomycota</taxon>
        <taxon>Agaricomycotina</taxon>
        <taxon>Agaricomycetes</taxon>
        <taxon>Agaricomycetidae</taxon>
        <taxon>Agaricales</taxon>
        <taxon>Marasmiineae</taxon>
        <taxon>Mycenaceae</taxon>
        <taxon>Mycena</taxon>
    </lineage>
</organism>
<dbReference type="OrthoDB" id="1862401at2759"/>
<accession>A0A8H6S264</accession>
<dbReference type="EMBL" id="JACAZE010000025">
    <property type="protein sequence ID" value="KAF7290948.1"/>
    <property type="molecule type" value="Genomic_DNA"/>
</dbReference>
<evidence type="ECO:0000313" key="3">
    <source>
        <dbReference type="Proteomes" id="UP000613580"/>
    </source>
</evidence>
<keyword evidence="1 2" id="KW-0808">Transferase</keyword>